<reference evidence="2" key="1">
    <citation type="submission" date="2009-11" db="EMBL/GenBank/DDBJ databases">
        <authorList>
            <consortium name="The Broad Institute Genome Sequencing Platform"/>
            <person name="Ward D."/>
            <person name="Feldgarden M."/>
            <person name="Earl A."/>
            <person name="Young S.K."/>
            <person name="Zeng Q."/>
            <person name="Koehrsen M."/>
            <person name="Alvarado L."/>
            <person name="Berlin A."/>
            <person name="Bochicchio J."/>
            <person name="Borenstein D."/>
            <person name="Chapman S.B."/>
            <person name="Chen Z."/>
            <person name="Engels R."/>
            <person name="Freedman E."/>
            <person name="Gellesch M."/>
            <person name="Goldberg J."/>
            <person name="Griggs A."/>
            <person name="Gujja S."/>
            <person name="Heilman E."/>
            <person name="Heiman D."/>
            <person name="Hepburn T."/>
            <person name="Howarth C."/>
            <person name="Jen D."/>
            <person name="Larson L."/>
            <person name="Lewis B."/>
            <person name="Mehta T."/>
            <person name="Park D."/>
            <person name="Pearson M."/>
            <person name="Roberts A."/>
            <person name="Saif S."/>
            <person name="Shea T."/>
            <person name="Shenoy N."/>
            <person name="Sisk P."/>
            <person name="Stolte C."/>
            <person name="Sykes S."/>
            <person name="Thomson T."/>
            <person name="Walk T."/>
            <person name="White J."/>
            <person name="Yandava C."/>
            <person name="Izard J."/>
            <person name="Baranova O.V."/>
            <person name="Blanton J.M."/>
            <person name="Tanner A.C."/>
            <person name="Dewhirst F.E."/>
            <person name="Haas B."/>
            <person name="Nusbaum C."/>
            <person name="Birren B."/>
        </authorList>
    </citation>
    <scope>NUCLEOTIDE SEQUENCE [LARGE SCALE GENOMIC DNA]</scope>
    <source>
        <strain evidence="2">1-1 BBBD Race 1</strain>
    </source>
</reference>
<protein>
    <submittedName>
        <fullName evidence="2 3">Uncharacterized protein</fullName>
    </submittedName>
</protein>
<feature type="compositionally biased region" description="Polar residues" evidence="1">
    <location>
        <begin position="147"/>
        <end position="157"/>
    </location>
</feature>
<feature type="compositionally biased region" description="Polar residues" evidence="1">
    <location>
        <begin position="175"/>
        <end position="186"/>
    </location>
</feature>
<reference evidence="3 4" key="3">
    <citation type="journal article" date="2017" name="G3 (Bethesda)">
        <title>Comparative analysis highlights variable genome content of wheat rusts and divergence of the mating loci.</title>
        <authorList>
            <person name="Cuomo C.A."/>
            <person name="Bakkeren G."/>
            <person name="Khalil H.B."/>
            <person name="Panwar V."/>
            <person name="Joly D."/>
            <person name="Linning R."/>
            <person name="Sakthikumar S."/>
            <person name="Song X."/>
            <person name="Adiconis X."/>
            <person name="Fan L."/>
            <person name="Goldberg J.M."/>
            <person name="Levin J.Z."/>
            <person name="Young S."/>
            <person name="Zeng Q."/>
            <person name="Anikster Y."/>
            <person name="Bruce M."/>
            <person name="Wang M."/>
            <person name="Yin C."/>
            <person name="McCallum B."/>
            <person name="Szabo L.J."/>
            <person name="Hulbert S."/>
            <person name="Chen X."/>
            <person name="Fellers J.P."/>
        </authorList>
    </citation>
    <scope>NUCLEOTIDE SEQUENCE</scope>
    <source>
        <strain evidence="3">isolate 1-1 / race 1 (BBBD)</strain>
        <strain evidence="4">Isolate 1-1 / race 1 (BBBD)</strain>
    </source>
</reference>
<organism evidence="2">
    <name type="scientific">Puccinia triticina (isolate 1-1 / race 1 (BBBD))</name>
    <name type="common">Brown leaf rust fungus</name>
    <dbReference type="NCBI Taxonomy" id="630390"/>
    <lineage>
        <taxon>Eukaryota</taxon>
        <taxon>Fungi</taxon>
        <taxon>Dikarya</taxon>
        <taxon>Basidiomycota</taxon>
        <taxon>Pucciniomycotina</taxon>
        <taxon>Pucciniomycetes</taxon>
        <taxon>Pucciniales</taxon>
        <taxon>Pucciniaceae</taxon>
        <taxon>Puccinia</taxon>
    </lineage>
</organism>
<reference evidence="3" key="4">
    <citation type="submission" date="2025-05" db="UniProtKB">
        <authorList>
            <consortium name="EnsemblFungi"/>
        </authorList>
    </citation>
    <scope>IDENTIFICATION</scope>
    <source>
        <strain evidence="3">isolate 1-1 / race 1 (BBBD)</strain>
    </source>
</reference>
<gene>
    <name evidence="2" type="ORF">PTTG_00742</name>
</gene>
<dbReference type="EnsemblFungi" id="PTTG_00742-t43_1">
    <property type="protein sequence ID" value="PTTG_00742-t43_1-p1"/>
    <property type="gene ID" value="PTTG_00742"/>
</dbReference>
<keyword evidence="4" id="KW-1185">Reference proteome</keyword>
<feature type="compositionally biased region" description="Basic and acidic residues" evidence="1">
    <location>
        <begin position="22"/>
        <end position="34"/>
    </location>
</feature>
<dbReference type="AlphaFoldDB" id="A0A0C4EJ25"/>
<dbReference type="VEuPathDB" id="FungiDB:PTTG_00742"/>
<evidence type="ECO:0000256" key="1">
    <source>
        <dbReference type="SAM" id="MobiDB-lite"/>
    </source>
</evidence>
<feature type="compositionally biased region" description="Basic and acidic residues" evidence="1">
    <location>
        <begin position="136"/>
        <end position="146"/>
    </location>
</feature>
<name>A0A0C4EJ25_PUCT1</name>
<sequence>MNLKQSISESWHPLPAPRRKPKGAEALDLPREDQPNLLTMEGEKETEPTAQQKMIEFGQSYGPAGRFCRKILDRVITHIFNPIGRFFKRLFRPFDRDGLNRNDYKILKDASSKGLVPPDVLPTQAEKAPDSANLRQDPDNLKDHQGSDNPNHEQAPSSPKPAEPTTTRGAYGSADSHNAQGNSQAQHPKGNPLFDQEHRPTS</sequence>
<reference evidence="2" key="2">
    <citation type="submission" date="2016-05" db="EMBL/GenBank/DDBJ databases">
        <title>Comparative analysis highlights variable genome content of wheat rusts and divergence of the mating loci.</title>
        <authorList>
            <person name="Cuomo C.A."/>
            <person name="Bakkeren G."/>
            <person name="Szabo L."/>
            <person name="Khalil H."/>
            <person name="Joly D."/>
            <person name="Goldberg J."/>
            <person name="Young S."/>
            <person name="Zeng Q."/>
            <person name="Fellers J."/>
        </authorList>
    </citation>
    <scope>NUCLEOTIDE SEQUENCE [LARGE SCALE GENOMIC DNA]</scope>
    <source>
        <strain evidence="2">1-1 BBBD Race 1</strain>
    </source>
</reference>
<feature type="region of interest" description="Disordered" evidence="1">
    <location>
        <begin position="1"/>
        <end position="48"/>
    </location>
</feature>
<accession>A0A0C4EJ25</accession>
<evidence type="ECO:0000313" key="4">
    <source>
        <dbReference type="Proteomes" id="UP000005240"/>
    </source>
</evidence>
<evidence type="ECO:0000313" key="2">
    <source>
        <dbReference type="EMBL" id="OAV91699.1"/>
    </source>
</evidence>
<dbReference type="Proteomes" id="UP000005240">
    <property type="component" value="Unassembled WGS sequence"/>
</dbReference>
<evidence type="ECO:0000313" key="3">
    <source>
        <dbReference type="EnsemblFungi" id="PTTG_00742-t43_1-p1"/>
    </source>
</evidence>
<dbReference type="EMBL" id="ADAS02000076">
    <property type="protein sequence ID" value="OAV91699.1"/>
    <property type="molecule type" value="Genomic_DNA"/>
</dbReference>
<feature type="region of interest" description="Disordered" evidence="1">
    <location>
        <begin position="112"/>
        <end position="202"/>
    </location>
</feature>
<proteinExistence type="predicted"/>